<evidence type="ECO:0000256" key="1">
    <source>
        <dbReference type="ARBA" id="ARBA00022679"/>
    </source>
</evidence>
<evidence type="ECO:0000313" key="7">
    <source>
        <dbReference type="Proteomes" id="UP000271708"/>
    </source>
</evidence>
<keyword evidence="4" id="KW-0812">Transmembrane</keyword>
<dbReference type="Gene3D" id="1.20.5.1930">
    <property type="match status" value="1"/>
</dbReference>
<dbReference type="Proteomes" id="UP000271708">
    <property type="component" value="Chromosome"/>
</dbReference>
<evidence type="ECO:0000256" key="2">
    <source>
        <dbReference type="ARBA" id="ARBA00022777"/>
    </source>
</evidence>
<dbReference type="InterPro" id="IPR050482">
    <property type="entry name" value="Sensor_HK_TwoCompSys"/>
</dbReference>
<evidence type="ECO:0000259" key="5">
    <source>
        <dbReference type="Pfam" id="PF07730"/>
    </source>
</evidence>
<feature type="domain" description="Signal transduction histidine kinase subgroup 3 dimerisation and phosphoacceptor" evidence="5">
    <location>
        <begin position="185"/>
        <end position="249"/>
    </location>
</feature>
<dbReference type="KEGG" id="jme:EEW87_005050"/>
<dbReference type="Pfam" id="PF07730">
    <property type="entry name" value="HisKA_3"/>
    <property type="match status" value="1"/>
</dbReference>
<proteinExistence type="predicted"/>
<accession>A0A5P8FJW2</accession>
<keyword evidence="1" id="KW-0808">Transferase</keyword>
<dbReference type="PANTHER" id="PTHR24421">
    <property type="entry name" value="NITRATE/NITRITE SENSOR PROTEIN NARX-RELATED"/>
    <property type="match status" value="1"/>
</dbReference>
<dbReference type="CDD" id="cd16917">
    <property type="entry name" value="HATPase_UhpB-NarQ-NarX-like"/>
    <property type="match status" value="1"/>
</dbReference>
<keyword evidence="3" id="KW-0902">Two-component regulatory system</keyword>
<feature type="transmembrane region" description="Helical" evidence="4">
    <location>
        <begin position="123"/>
        <end position="141"/>
    </location>
</feature>
<dbReference type="EMBL" id="CP044548">
    <property type="protein sequence ID" value="QFQ29835.2"/>
    <property type="molecule type" value="Genomic_DNA"/>
</dbReference>
<gene>
    <name evidence="6" type="ORF">EEW87_005050</name>
</gene>
<dbReference type="InterPro" id="IPR011712">
    <property type="entry name" value="Sig_transdc_His_kin_sub3_dim/P"/>
</dbReference>
<dbReference type="GO" id="GO:0016020">
    <property type="term" value="C:membrane"/>
    <property type="evidence" value="ECO:0007669"/>
    <property type="project" value="InterPro"/>
</dbReference>
<feature type="transmembrane region" description="Helical" evidence="4">
    <location>
        <begin position="79"/>
        <end position="96"/>
    </location>
</feature>
<protein>
    <submittedName>
        <fullName evidence="6">Sensor histidine kinase</fullName>
    </submittedName>
</protein>
<dbReference type="AlphaFoldDB" id="A0A5P8FJW2"/>
<feature type="transmembrane region" description="Helical" evidence="4">
    <location>
        <begin position="147"/>
        <end position="166"/>
    </location>
</feature>
<dbReference type="SUPFAM" id="SSF55874">
    <property type="entry name" value="ATPase domain of HSP90 chaperone/DNA topoisomerase II/histidine kinase"/>
    <property type="match status" value="1"/>
</dbReference>
<feature type="transmembrane region" description="Helical" evidence="4">
    <location>
        <begin position="21"/>
        <end position="41"/>
    </location>
</feature>
<dbReference type="RefSeq" id="WP_123090949.1">
    <property type="nucleotide sequence ID" value="NZ_CP044548.2"/>
</dbReference>
<dbReference type="InterPro" id="IPR036890">
    <property type="entry name" value="HATPase_C_sf"/>
</dbReference>
<organism evidence="6 7">
    <name type="scientific">Janibacter melonis</name>
    <dbReference type="NCBI Taxonomy" id="262209"/>
    <lineage>
        <taxon>Bacteria</taxon>
        <taxon>Bacillati</taxon>
        <taxon>Actinomycetota</taxon>
        <taxon>Actinomycetes</taxon>
        <taxon>Micrococcales</taxon>
        <taxon>Intrasporangiaceae</taxon>
        <taxon>Janibacter</taxon>
    </lineage>
</organism>
<feature type="transmembrane region" description="Helical" evidence="4">
    <location>
        <begin position="47"/>
        <end position="67"/>
    </location>
</feature>
<dbReference type="PANTHER" id="PTHR24421:SF63">
    <property type="entry name" value="SENSOR HISTIDINE KINASE DESK"/>
    <property type="match status" value="1"/>
</dbReference>
<evidence type="ECO:0000256" key="3">
    <source>
        <dbReference type="ARBA" id="ARBA00023012"/>
    </source>
</evidence>
<name>A0A5P8FJW2_9MICO</name>
<dbReference type="GO" id="GO:0046983">
    <property type="term" value="F:protein dimerization activity"/>
    <property type="evidence" value="ECO:0007669"/>
    <property type="project" value="InterPro"/>
</dbReference>
<evidence type="ECO:0000256" key="4">
    <source>
        <dbReference type="SAM" id="Phobius"/>
    </source>
</evidence>
<dbReference type="GO" id="GO:0000155">
    <property type="term" value="F:phosphorelay sensor kinase activity"/>
    <property type="evidence" value="ECO:0007669"/>
    <property type="project" value="InterPro"/>
</dbReference>
<dbReference type="Gene3D" id="3.30.565.10">
    <property type="entry name" value="Histidine kinase-like ATPase, C-terminal domain"/>
    <property type="match status" value="1"/>
</dbReference>
<keyword evidence="4" id="KW-0472">Membrane</keyword>
<keyword evidence="4" id="KW-1133">Transmembrane helix</keyword>
<evidence type="ECO:0000313" key="6">
    <source>
        <dbReference type="EMBL" id="QFQ29835.2"/>
    </source>
</evidence>
<reference evidence="6 7" key="1">
    <citation type="submission" date="2019-09" db="EMBL/GenBank/DDBJ databases">
        <title>Complete Genome Sequence of Janibacter melonis M714 with both human health impact and industrial applications.</title>
        <authorList>
            <person name="Jin M."/>
            <person name="Zhao Q.R."/>
        </authorList>
    </citation>
    <scope>NUCLEOTIDE SEQUENCE [LARGE SCALE GENOMIC DNA]</scope>
    <source>
        <strain evidence="6 7">M714</strain>
    </source>
</reference>
<dbReference type="GeneID" id="59160518"/>
<keyword evidence="2 6" id="KW-0418">Kinase</keyword>
<sequence length="363" mass="39191">MERRRGDVVGEEVERDPWARFGWLLGAVWLVFIVFPVVSIVQDDAPWPWRALGILVVLAFCVVYLHAMRAEDRPEGTSWSVWTYLAVLVALTLATIPTAGIASLGLVPFVLALAGIALRPWQALVALALALGIASVVVSQVGIEQLAFVYLVYPMVTLTLILVGGLDRSSSRRRASEQRLSISQERERVARDVHDVLGHSLTVVTVKAELAERLVDVDPERAKAELAELRSIARQSLAEIRATVAGLRVARLADEIDSARGAMADAGIALVVDGDPAEVDPRHRITLAWALRELATNVVRHSGATGCVVTLGEDRLVVVDDGRGPRSGREGNGLRGLRERVEPSGGSVVVEAAEPGTRVEVTL</sequence>